<protein>
    <submittedName>
        <fullName evidence="1">Uncharacterized protein</fullName>
    </submittedName>
</protein>
<evidence type="ECO:0000313" key="2">
    <source>
        <dbReference type="Proteomes" id="UP000308760"/>
    </source>
</evidence>
<reference evidence="2" key="1">
    <citation type="submission" date="2019-04" db="EMBL/GenBank/DDBJ databases">
        <title>Nocardioides xinjiangensis sp. nov.</title>
        <authorList>
            <person name="Liu S."/>
        </authorList>
    </citation>
    <scope>NUCLEOTIDE SEQUENCE [LARGE SCALE GENOMIC DNA]</scope>
    <source>
        <strain evidence="2">18</strain>
    </source>
</reference>
<accession>A0A4S8QNI3</accession>
<dbReference type="EMBL" id="STGY01000009">
    <property type="protein sequence ID" value="THV42999.1"/>
    <property type="molecule type" value="Genomic_DNA"/>
</dbReference>
<proteinExistence type="predicted"/>
<dbReference type="Proteomes" id="UP000308760">
    <property type="component" value="Unassembled WGS sequence"/>
</dbReference>
<dbReference type="AlphaFoldDB" id="A0A4S8QNI3"/>
<sequence>MGQIVCDTEFVEQLGPDIEREVAPILEEASDMLPELRSLDRGLYTAVTLPMAASYTMAVTTVTESMAGAAECFKEMNDAIAGCAADYRDIDGTVASALGGEG</sequence>
<organism evidence="1 2">
    <name type="scientific">Glycomyces buryatensis</name>
    <dbReference type="NCBI Taxonomy" id="2570927"/>
    <lineage>
        <taxon>Bacteria</taxon>
        <taxon>Bacillati</taxon>
        <taxon>Actinomycetota</taxon>
        <taxon>Actinomycetes</taxon>
        <taxon>Glycomycetales</taxon>
        <taxon>Glycomycetaceae</taxon>
        <taxon>Glycomyces</taxon>
    </lineage>
</organism>
<reference evidence="1 2" key="2">
    <citation type="submission" date="2019-05" db="EMBL/GenBank/DDBJ databases">
        <title>Glycomyces buryatensis sp. nov.</title>
        <authorList>
            <person name="Nikitina E."/>
        </authorList>
    </citation>
    <scope>NUCLEOTIDE SEQUENCE [LARGE SCALE GENOMIC DNA]</scope>
    <source>
        <strain evidence="1 2">18</strain>
    </source>
</reference>
<comment type="caution">
    <text evidence="1">The sequence shown here is derived from an EMBL/GenBank/DDBJ whole genome shotgun (WGS) entry which is preliminary data.</text>
</comment>
<evidence type="ECO:0000313" key="1">
    <source>
        <dbReference type="EMBL" id="THV42999.1"/>
    </source>
</evidence>
<keyword evidence="2" id="KW-1185">Reference proteome</keyword>
<name>A0A4S8QNI3_9ACTN</name>
<dbReference type="OrthoDB" id="5190031at2"/>
<dbReference type="RefSeq" id="WP_136533130.1">
    <property type="nucleotide sequence ID" value="NZ_STGY01000009.1"/>
</dbReference>
<gene>
    <name evidence="1" type="ORF">FAB82_03330</name>
</gene>